<dbReference type="Proteomes" id="UP001176517">
    <property type="component" value="Unassembled WGS sequence"/>
</dbReference>
<feature type="transmembrane region" description="Helical" evidence="2">
    <location>
        <begin position="295"/>
        <end position="315"/>
    </location>
</feature>
<evidence type="ECO:0000256" key="1">
    <source>
        <dbReference type="SAM" id="MobiDB-lite"/>
    </source>
</evidence>
<feature type="compositionally biased region" description="Low complexity" evidence="1">
    <location>
        <begin position="432"/>
        <end position="441"/>
    </location>
</feature>
<sequence length="473" mass="51821">MTDSTRQQGPQESPAHPQPPSSHQAPEPHQAEATTTTPVPPTSVPDPRKAFRSDYSTVTAPTLQRLGSSKRRPASSTSNRLPKRDFIYRPHAYAVDPLPPAEMEAQQKALARIQIATPLSVLVALASLVITSILVKPGLDGVSQRHPNYFTPASSFLLTFWAIIFLLQVGYCILITVSRKQETKKLIINGVGLRLAIANFGLALWAIFWVIDQHWGFVVGEVILAINAVLLLLTMALLSFKYHPDYKHPLDWIFVHVPVKLFLVVLLQIDLWQQLSIIVGWDLRSNKTDSAGPGLWPSFGLITGVGGLLPALWIFATADFTWAVAGIFLHLSILFRGGNGHPNLSHRRPEIVAAVVLAIAMQGVALFSGIAWTRLQKRQEGQIALPITEEERRQHDRQQQRRQGDLALGAADHGASSSANHNRTAIQAGSSTRGTVGVGVTDLESGTPGVEEQQDEPYRDEPRVTRTLGQTSG</sequence>
<feature type="transmembrane region" description="Helical" evidence="2">
    <location>
        <begin position="115"/>
        <end position="135"/>
    </location>
</feature>
<feature type="compositionally biased region" description="Low complexity" evidence="1">
    <location>
        <begin position="10"/>
        <end position="28"/>
    </location>
</feature>
<feature type="transmembrane region" description="Helical" evidence="2">
    <location>
        <begin position="351"/>
        <end position="372"/>
    </location>
</feature>
<feature type="region of interest" description="Disordered" evidence="1">
    <location>
        <begin position="386"/>
        <end position="473"/>
    </location>
</feature>
<dbReference type="InterPro" id="IPR013920">
    <property type="entry name" value="DUF1774_fun"/>
</dbReference>
<evidence type="ECO:0000256" key="2">
    <source>
        <dbReference type="SAM" id="Phobius"/>
    </source>
</evidence>
<feature type="transmembrane region" description="Helical" evidence="2">
    <location>
        <begin position="186"/>
        <end position="211"/>
    </location>
</feature>
<accession>A0AAN6GSZ0</accession>
<feature type="compositionally biased region" description="Low complexity" evidence="1">
    <location>
        <begin position="405"/>
        <end position="422"/>
    </location>
</feature>
<feature type="compositionally biased region" description="Basic and acidic residues" evidence="1">
    <location>
        <begin position="389"/>
        <end position="404"/>
    </location>
</feature>
<dbReference type="AlphaFoldDB" id="A0AAN6GSZ0"/>
<keyword evidence="2" id="KW-0812">Transmembrane</keyword>
<evidence type="ECO:0000313" key="4">
    <source>
        <dbReference type="Proteomes" id="UP001176517"/>
    </source>
</evidence>
<dbReference type="PANTHER" id="PTHR37992">
    <property type="entry name" value="EXPRESSED PROTEIN"/>
    <property type="match status" value="1"/>
</dbReference>
<keyword evidence="2" id="KW-1133">Transmembrane helix</keyword>
<feature type="transmembrane region" description="Helical" evidence="2">
    <location>
        <begin position="322"/>
        <end position="339"/>
    </location>
</feature>
<feature type="transmembrane region" description="Helical" evidence="2">
    <location>
        <begin position="155"/>
        <end position="174"/>
    </location>
</feature>
<feature type="compositionally biased region" description="Polar residues" evidence="1">
    <location>
        <begin position="54"/>
        <end position="67"/>
    </location>
</feature>
<gene>
    <name evidence="3" type="ORF">OC846_002085</name>
</gene>
<reference evidence="3" key="1">
    <citation type="journal article" date="2023" name="PhytoFront">
        <title>Draft Genome Resources of Seven Strains of Tilletia horrida, Causal Agent of Kernel Smut of Rice.</title>
        <authorList>
            <person name="Khanal S."/>
            <person name="Antony Babu S."/>
            <person name="Zhou X.G."/>
        </authorList>
    </citation>
    <scope>NUCLEOTIDE SEQUENCE</scope>
    <source>
        <strain evidence="3">TX6</strain>
    </source>
</reference>
<dbReference type="PANTHER" id="PTHR37992:SF1">
    <property type="entry name" value="DUF1774-DOMAIN-CONTAINING PROTEIN"/>
    <property type="match status" value="1"/>
</dbReference>
<name>A0AAN6GSZ0_9BASI</name>
<protein>
    <submittedName>
        <fullName evidence="3">Uncharacterized protein</fullName>
    </submittedName>
</protein>
<comment type="caution">
    <text evidence="3">The sequence shown here is derived from an EMBL/GenBank/DDBJ whole genome shotgun (WGS) entry which is preliminary data.</text>
</comment>
<feature type="transmembrane region" description="Helical" evidence="2">
    <location>
        <begin position="217"/>
        <end position="240"/>
    </location>
</feature>
<feature type="region of interest" description="Disordered" evidence="1">
    <location>
        <begin position="1"/>
        <end position="81"/>
    </location>
</feature>
<dbReference type="EMBL" id="JAPDMZ010000037">
    <property type="protein sequence ID" value="KAK0554513.1"/>
    <property type="molecule type" value="Genomic_DNA"/>
</dbReference>
<organism evidence="3 4">
    <name type="scientific">Tilletia horrida</name>
    <dbReference type="NCBI Taxonomy" id="155126"/>
    <lineage>
        <taxon>Eukaryota</taxon>
        <taxon>Fungi</taxon>
        <taxon>Dikarya</taxon>
        <taxon>Basidiomycota</taxon>
        <taxon>Ustilaginomycotina</taxon>
        <taxon>Exobasidiomycetes</taxon>
        <taxon>Tilletiales</taxon>
        <taxon>Tilletiaceae</taxon>
        <taxon>Tilletia</taxon>
    </lineage>
</organism>
<feature type="transmembrane region" description="Helical" evidence="2">
    <location>
        <begin position="252"/>
        <end position="275"/>
    </location>
</feature>
<keyword evidence="2" id="KW-0472">Membrane</keyword>
<proteinExistence type="predicted"/>
<keyword evidence="4" id="KW-1185">Reference proteome</keyword>
<evidence type="ECO:0000313" key="3">
    <source>
        <dbReference type="EMBL" id="KAK0554513.1"/>
    </source>
</evidence>